<keyword evidence="3" id="KW-1185">Reference proteome</keyword>
<feature type="region of interest" description="Disordered" evidence="1">
    <location>
        <begin position="1"/>
        <end position="102"/>
    </location>
</feature>
<dbReference type="Proteomes" id="UP000183809">
    <property type="component" value="Unassembled WGS sequence"/>
</dbReference>
<dbReference type="AlphaFoldDB" id="A0A1J9R110"/>
<evidence type="ECO:0000313" key="2">
    <source>
        <dbReference type="EMBL" id="OJD34320.1"/>
    </source>
</evidence>
<evidence type="ECO:0000313" key="3">
    <source>
        <dbReference type="Proteomes" id="UP000183809"/>
    </source>
</evidence>
<feature type="compositionally biased region" description="Acidic residues" evidence="1">
    <location>
        <begin position="37"/>
        <end position="63"/>
    </location>
</feature>
<gene>
    <name evidence="2" type="ORF">BKCO1_2400043</name>
</gene>
<dbReference type="GeneID" id="31013400"/>
<dbReference type="RefSeq" id="XP_020130580.1">
    <property type="nucleotide sequence ID" value="XM_020273140.1"/>
</dbReference>
<name>A0A1J9R110_9PEZI</name>
<dbReference type="EMBL" id="MNUE01000024">
    <property type="protein sequence ID" value="OJD34320.1"/>
    <property type="molecule type" value="Genomic_DNA"/>
</dbReference>
<organism evidence="2 3">
    <name type="scientific">Diplodia corticola</name>
    <dbReference type="NCBI Taxonomy" id="236234"/>
    <lineage>
        <taxon>Eukaryota</taxon>
        <taxon>Fungi</taxon>
        <taxon>Dikarya</taxon>
        <taxon>Ascomycota</taxon>
        <taxon>Pezizomycotina</taxon>
        <taxon>Dothideomycetes</taxon>
        <taxon>Dothideomycetes incertae sedis</taxon>
        <taxon>Botryosphaeriales</taxon>
        <taxon>Botryosphaeriaceae</taxon>
        <taxon>Diplodia</taxon>
    </lineage>
</organism>
<sequence length="102" mass="11215">MIRPILRPILRRSDGSEGRIQGRPLETVPENAPLETVPEDAPLEIAPEDDPPEDFPEDDEDAENLGNPLPEYAEGSSHAGDSAYRGSDDERITISVSTYEKV</sequence>
<protein>
    <submittedName>
        <fullName evidence="2">Uncharacterized protein</fullName>
    </submittedName>
</protein>
<reference evidence="2 3" key="1">
    <citation type="submission" date="2016-10" db="EMBL/GenBank/DDBJ databases">
        <title>Proteomics and genomics reveal pathogen-plant mechanisms compatible with a hemibiotrophic lifestyle of Diplodia corticola.</title>
        <authorList>
            <person name="Fernandes I."/>
            <person name="De Jonge R."/>
            <person name="Van De Peer Y."/>
            <person name="Devreese B."/>
            <person name="Alves A."/>
            <person name="Esteves A.C."/>
        </authorList>
    </citation>
    <scope>NUCLEOTIDE SEQUENCE [LARGE SCALE GENOMIC DNA]</scope>
    <source>
        <strain evidence="2 3">CBS 112549</strain>
    </source>
</reference>
<comment type="caution">
    <text evidence="2">The sequence shown here is derived from an EMBL/GenBank/DDBJ whole genome shotgun (WGS) entry which is preliminary data.</text>
</comment>
<evidence type="ECO:0000256" key="1">
    <source>
        <dbReference type="SAM" id="MobiDB-lite"/>
    </source>
</evidence>
<proteinExistence type="predicted"/>
<accession>A0A1J9R110</accession>